<keyword evidence="2" id="KW-1185">Reference proteome</keyword>
<proteinExistence type="predicted"/>
<sequence>MKEGTVRKHQNDRGECELKLKRSLFRQSEQVQLDDLVSLIENVRLVDEGDIREWKWKKNKMFSVKSCYKYFVSRTQPRSPETISFPFKFTWEPRIPTNIWESLIESNNAVCNRVTNWSSLKMVLSQWPIMYMGTIKEKIWAILPYAVVWSLWNLRNNAIFKDGEVVVVNEIRKLKGLIWSWLNMDKKTMELRESICFLDLILHWAVSTGSNAAGTGSRGCHAAQEGSNRFYLMHNSSSTESEEEIMVQQHHQHSPPAVPTQTDIRDLEAGHDASPMQNIADGDAVDHEQMEDTVLDESMSITINECPICWYLSIGIKFASGKDSLHELDLAFVPFLAGSIALIGSSLPRPDEIDVEITAEDHQAYVKVVAANGHDKSNLIEAITFQYLFIAINFAFHKDSLYVIATAFVPFLAGLMALQWGDSLSSEEKNQQAKIAVEARN</sequence>
<dbReference type="Proteomes" id="UP000554482">
    <property type="component" value="Unassembled WGS sequence"/>
</dbReference>
<name>A0A7J6X6Z0_THATH</name>
<accession>A0A7J6X6Z0</accession>
<comment type="caution">
    <text evidence="1">The sequence shown here is derived from an EMBL/GenBank/DDBJ whole genome shotgun (WGS) entry which is preliminary data.</text>
</comment>
<gene>
    <name evidence="1" type="ORF">FRX31_004963</name>
</gene>
<reference evidence="1 2" key="1">
    <citation type="submission" date="2020-06" db="EMBL/GenBank/DDBJ databases">
        <title>Transcriptomic and genomic resources for Thalictrum thalictroides and T. hernandezii: Facilitating candidate gene discovery in an emerging model plant lineage.</title>
        <authorList>
            <person name="Arias T."/>
            <person name="Riano-Pachon D.M."/>
            <person name="Di Stilio V.S."/>
        </authorList>
    </citation>
    <scope>NUCLEOTIDE SEQUENCE [LARGE SCALE GENOMIC DNA]</scope>
    <source>
        <strain evidence="2">cv. WT478/WT964</strain>
        <tissue evidence="1">Leaves</tissue>
    </source>
</reference>
<evidence type="ECO:0000313" key="2">
    <source>
        <dbReference type="Proteomes" id="UP000554482"/>
    </source>
</evidence>
<evidence type="ECO:0000313" key="1">
    <source>
        <dbReference type="EMBL" id="KAF5205454.1"/>
    </source>
</evidence>
<organism evidence="1 2">
    <name type="scientific">Thalictrum thalictroides</name>
    <name type="common">Rue-anemone</name>
    <name type="synonym">Anemone thalictroides</name>
    <dbReference type="NCBI Taxonomy" id="46969"/>
    <lineage>
        <taxon>Eukaryota</taxon>
        <taxon>Viridiplantae</taxon>
        <taxon>Streptophyta</taxon>
        <taxon>Embryophyta</taxon>
        <taxon>Tracheophyta</taxon>
        <taxon>Spermatophyta</taxon>
        <taxon>Magnoliopsida</taxon>
        <taxon>Ranunculales</taxon>
        <taxon>Ranunculaceae</taxon>
        <taxon>Thalictroideae</taxon>
        <taxon>Thalictrum</taxon>
    </lineage>
</organism>
<dbReference type="EMBL" id="JABWDY010004050">
    <property type="protein sequence ID" value="KAF5205454.1"/>
    <property type="molecule type" value="Genomic_DNA"/>
</dbReference>
<dbReference type="AlphaFoldDB" id="A0A7J6X6Z0"/>
<protein>
    <submittedName>
        <fullName evidence="1">Uncharacterized protein</fullName>
    </submittedName>
</protein>